<evidence type="ECO:0000256" key="8">
    <source>
        <dbReference type="ARBA" id="ARBA00023186"/>
    </source>
</evidence>
<comment type="subcellular location">
    <subcellularLocation>
        <location evidence="1">Endoplasmic reticulum membrane</location>
        <topology evidence="1">Multi-pass membrane protein</topology>
    </subcellularLocation>
</comment>
<evidence type="ECO:0000256" key="6">
    <source>
        <dbReference type="ARBA" id="ARBA00023136"/>
    </source>
</evidence>
<keyword evidence="6" id="KW-0472">Membrane</keyword>
<dbReference type="Gene3D" id="1.10.287.110">
    <property type="entry name" value="DnaJ domain"/>
    <property type="match status" value="1"/>
</dbReference>
<evidence type="ECO:0000313" key="13">
    <source>
        <dbReference type="RefSeq" id="XP_004496777.1"/>
    </source>
</evidence>
<evidence type="ECO:0000256" key="3">
    <source>
        <dbReference type="ARBA" id="ARBA00022729"/>
    </source>
</evidence>
<dbReference type="GO" id="GO:0006457">
    <property type="term" value="P:protein folding"/>
    <property type="evidence" value="ECO:0007669"/>
    <property type="project" value="InterPro"/>
</dbReference>
<keyword evidence="3 10" id="KW-0732">Signal</keyword>
<keyword evidence="5" id="KW-1133">Transmembrane helix</keyword>
<keyword evidence="12" id="KW-1185">Reference proteome</keyword>
<protein>
    <submittedName>
        <fullName evidence="13">Chaperone protein dnaJ 50</fullName>
    </submittedName>
</protein>
<dbReference type="OrthoDB" id="10250354at2759"/>
<dbReference type="SUPFAM" id="SSF46565">
    <property type="entry name" value="Chaperone J-domain"/>
    <property type="match status" value="1"/>
</dbReference>
<dbReference type="STRING" id="3827.A0A1S2XZ17"/>
<sequence>MDPPPAPIRWRATAIPILAVVLILSTISPSLAIYCDEDDCYDLLGVSQSANSSEIKKAYYKLSLKHHPDKNPDPESRKIFVKIANAYEILKDETTREKYDYAIEHPEEVFYNTAQYYRAYYGHKTDTRAVLVGLLLILSGFQYLNQTTRYNQAVAMVKKTPAYKNRLKALELERSGGVTNKKKSQKNRDRKVEEDEDLSKELDLQITGTERPSIWKLVGVRFILLPYTLGKLLLWSGFWFWTYKVKKCPYSWDDASYLTQRSLGFPDDRWRSIDEATKEDLVLRCLWEKSNMESYITEMRKESKRRR</sequence>
<keyword evidence="7" id="KW-0325">Glycoprotein</keyword>
<dbReference type="InterPro" id="IPR036869">
    <property type="entry name" value="J_dom_sf"/>
</dbReference>
<dbReference type="PROSITE" id="PS50076">
    <property type="entry name" value="DNAJ_2"/>
    <property type="match status" value="1"/>
</dbReference>
<dbReference type="GO" id="GO:0005789">
    <property type="term" value="C:endoplasmic reticulum membrane"/>
    <property type="evidence" value="ECO:0007669"/>
    <property type="project" value="UniProtKB-SubCell"/>
</dbReference>
<dbReference type="FunFam" id="1.10.287.110:FF:000050">
    <property type="entry name" value="Chaperone protein dnaJ 50"/>
    <property type="match status" value="1"/>
</dbReference>
<feature type="domain" description="J" evidence="11">
    <location>
        <begin position="39"/>
        <end position="103"/>
    </location>
</feature>
<dbReference type="PANTHER" id="PTHR44176">
    <property type="entry name" value="DNAJ HOMOLOG SUBFAMILY C MEMBER 25"/>
    <property type="match status" value="1"/>
</dbReference>
<evidence type="ECO:0000259" key="11">
    <source>
        <dbReference type="PROSITE" id="PS50076"/>
    </source>
</evidence>
<keyword evidence="2" id="KW-0812">Transmembrane</keyword>
<reference evidence="12" key="1">
    <citation type="journal article" date="2013" name="Nat. Biotechnol.">
        <title>Draft genome sequence of chickpea (Cicer arietinum) provides a resource for trait improvement.</title>
        <authorList>
            <person name="Varshney R.K."/>
            <person name="Song C."/>
            <person name="Saxena R.K."/>
            <person name="Azam S."/>
            <person name="Yu S."/>
            <person name="Sharpe A.G."/>
            <person name="Cannon S."/>
            <person name="Baek J."/>
            <person name="Rosen B.D."/>
            <person name="Tar'an B."/>
            <person name="Millan T."/>
            <person name="Zhang X."/>
            <person name="Ramsay L.D."/>
            <person name="Iwata A."/>
            <person name="Wang Y."/>
            <person name="Nelson W."/>
            <person name="Farmer A.D."/>
            <person name="Gaur P.M."/>
            <person name="Soderlund C."/>
            <person name="Penmetsa R.V."/>
            <person name="Xu C."/>
            <person name="Bharti A.K."/>
            <person name="He W."/>
            <person name="Winter P."/>
            <person name="Zhao S."/>
            <person name="Hane J.K."/>
            <person name="Carrasquilla-Garcia N."/>
            <person name="Condie J.A."/>
            <person name="Upadhyaya H.D."/>
            <person name="Luo M.C."/>
            <person name="Thudi M."/>
            <person name="Gowda C.L."/>
            <person name="Singh N.P."/>
            <person name="Lichtenzveig J."/>
            <person name="Gali K.K."/>
            <person name="Rubio J."/>
            <person name="Nadarajan N."/>
            <person name="Dolezel J."/>
            <person name="Bansal K.C."/>
            <person name="Xu X."/>
            <person name="Edwards D."/>
            <person name="Zhang G."/>
            <person name="Kahl G."/>
            <person name="Gil J."/>
            <person name="Singh K.B."/>
            <person name="Datta S.K."/>
            <person name="Jackson S.A."/>
            <person name="Wang J."/>
            <person name="Cook D.R."/>
        </authorList>
    </citation>
    <scope>NUCLEOTIDE SEQUENCE [LARGE SCALE GENOMIC DNA]</scope>
    <source>
        <strain evidence="12">cv. CDC Frontier</strain>
    </source>
</reference>
<accession>A0A1S2XZ17</accession>
<feature type="signal peptide" evidence="10">
    <location>
        <begin position="1"/>
        <end position="32"/>
    </location>
</feature>
<dbReference type="KEGG" id="cam:101507394"/>
<evidence type="ECO:0000256" key="7">
    <source>
        <dbReference type="ARBA" id="ARBA00023180"/>
    </source>
</evidence>
<dbReference type="SMART" id="SM00271">
    <property type="entry name" value="DnaJ"/>
    <property type="match status" value="1"/>
</dbReference>
<gene>
    <name evidence="13" type="primary">LOC101507394</name>
</gene>
<dbReference type="InterPro" id="IPR044632">
    <property type="entry name" value="DNAJC25-like"/>
</dbReference>
<dbReference type="InterPro" id="IPR001623">
    <property type="entry name" value="DnaJ_domain"/>
</dbReference>
<dbReference type="GeneID" id="101507394"/>
<evidence type="ECO:0000256" key="4">
    <source>
        <dbReference type="ARBA" id="ARBA00022824"/>
    </source>
</evidence>
<dbReference type="Pfam" id="PF00226">
    <property type="entry name" value="DnaJ"/>
    <property type="match status" value="1"/>
</dbReference>
<keyword evidence="8" id="KW-0143">Chaperone</keyword>
<dbReference type="PANTHER" id="PTHR44176:SF1">
    <property type="entry name" value="DNAJ HOMOLOG SUBFAMILY C MEMBER 25"/>
    <property type="match status" value="1"/>
</dbReference>
<keyword evidence="4" id="KW-0256">Endoplasmic reticulum</keyword>
<dbReference type="AlphaFoldDB" id="A0A1S2XZ17"/>
<dbReference type="InterPro" id="IPR018253">
    <property type="entry name" value="DnaJ_domain_CS"/>
</dbReference>
<evidence type="ECO:0000256" key="10">
    <source>
        <dbReference type="SAM" id="SignalP"/>
    </source>
</evidence>
<reference evidence="13" key="2">
    <citation type="submission" date="2025-08" db="UniProtKB">
        <authorList>
            <consortium name="RefSeq"/>
        </authorList>
    </citation>
    <scope>IDENTIFICATION</scope>
    <source>
        <tissue evidence="13">Etiolated seedlings</tissue>
    </source>
</reference>
<proteinExistence type="predicted"/>
<evidence type="ECO:0000256" key="1">
    <source>
        <dbReference type="ARBA" id="ARBA00004477"/>
    </source>
</evidence>
<organism evidence="12 13">
    <name type="scientific">Cicer arietinum</name>
    <name type="common">Chickpea</name>
    <name type="synonym">Garbanzo</name>
    <dbReference type="NCBI Taxonomy" id="3827"/>
    <lineage>
        <taxon>Eukaryota</taxon>
        <taxon>Viridiplantae</taxon>
        <taxon>Streptophyta</taxon>
        <taxon>Embryophyta</taxon>
        <taxon>Tracheophyta</taxon>
        <taxon>Spermatophyta</taxon>
        <taxon>Magnoliopsida</taxon>
        <taxon>eudicotyledons</taxon>
        <taxon>Gunneridae</taxon>
        <taxon>Pentapetalae</taxon>
        <taxon>rosids</taxon>
        <taxon>fabids</taxon>
        <taxon>Fabales</taxon>
        <taxon>Fabaceae</taxon>
        <taxon>Papilionoideae</taxon>
        <taxon>50 kb inversion clade</taxon>
        <taxon>NPAAA clade</taxon>
        <taxon>Hologalegina</taxon>
        <taxon>IRL clade</taxon>
        <taxon>Cicereae</taxon>
        <taxon>Cicer</taxon>
    </lineage>
</organism>
<feature type="chain" id="PRO_5010273385" evidence="10">
    <location>
        <begin position="33"/>
        <end position="307"/>
    </location>
</feature>
<name>A0A1S2XZ17_CICAR</name>
<evidence type="ECO:0000313" key="12">
    <source>
        <dbReference type="Proteomes" id="UP000087171"/>
    </source>
</evidence>
<evidence type="ECO:0000256" key="9">
    <source>
        <dbReference type="ARBA" id="ARBA00056093"/>
    </source>
</evidence>
<dbReference type="PRINTS" id="PR00625">
    <property type="entry name" value="JDOMAIN"/>
</dbReference>
<dbReference type="eggNOG" id="KOG0722">
    <property type="taxonomic scope" value="Eukaryota"/>
</dbReference>
<dbReference type="CDD" id="cd06257">
    <property type="entry name" value="DnaJ"/>
    <property type="match status" value="1"/>
</dbReference>
<evidence type="ECO:0000256" key="2">
    <source>
        <dbReference type="ARBA" id="ARBA00022692"/>
    </source>
</evidence>
<comment type="function">
    <text evidence="9">May play a role in protein folding in the endoplasmic reticulum.</text>
</comment>
<dbReference type="PROSITE" id="PS00636">
    <property type="entry name" value="DNAJ_1"/>
    <property type="match status" value="1"/>
</dbReference>
<dbReference type="RefSeq" id="XP_004496777.1">
    <property type="nucleotide sequence ID" value="XM_004496720.3"/>
</dbReference>
<evidence type="ECO:0000256" key="5">
    <source>
        <dbReference type="ARBA" id="ARBA00022989"/>
    </source>
</evidence>
<dbReference type="PaxDb" id="3827-XP_004496777.1"/>
<dbReference type="Proteomes" id="UP000087171">
    <property type="component" value="Chromosome Ca4"/>
</dbReference>